<dbReference type="InterPro" id="IPR023213">
    <property type="entry name" value="CAT-like_dom_sf"/>
</dbReference>
<evidence type="ECO:0008006" key="3">
    <source>
        <dbReference type="Google" id="ProtNLM"/>
    </source>
</evidence>
<keyword evidence="2" id="KW-1185">Reference proteome</keyword>
<organism evidence="1 2">
    <name type="scientific">Neonectria magnoliae</name>
    <dbReference type="NCBI Taxonomy" id="2732573"/>
    <lineage>
        <taxon>Eukaryota</taxon>
        <taxon>Fungi</taxon>
        <taxon>Dikarya</taxon>
        <taxon>Ascomycota</taxon>
        <taxon>Pezizomycotina</taxon>
        <taxon>Sordariomycetes</taxon>
        <taxon>Hypocreomycetidae</taxon>
        <taxon>Hypocreales</taxon>
        <taxon>Nectriaceae</taxon>
        <taxon>Neonectria</taxon>
    </lineage>
</organism>
<dbReference type="EMBL" id="JAZAVK010000049">
    <property type="protein sequence ID" value="KAK7427750.1"/>
    <property type="molecule type" value="Genomic_DNA"/>
</dbReference>
<proteinExistence type="predicted"/>
<dbReference type="Gene3D" id="3.30.559.10">
    <property type="entry name" value="Chloramphenicol acetyltransferase-like domain"/>
    <property type="match status" value="1"/>
</dbReference>
<name>A0ABR1I2M1_9HYPO</name>
<gene>
    <name evidence="1" type="ORF">QQZ08_005688</name>
</gene>
<accession>A0ABR1I2M1</accession>
<evidence type="ECO:0000313" key="2">
    <source>
        <dbReference type="Proteomes" id="UP001498421"/>
    </source>
</evidence>
<sequence>MPEQHVLHLHLFGWQNDPEEERFKVSTLDYLTVSIYNNYAVFFKQDDAEKQRTAEVLRTGLERTLSQARYLVGSIERDPEGGHSFVKKKKDSTVRFIVQWLDSPEDKDKYPSFEDLEDTL</sequence>
<evidence type="ECO:0000313" key="1">
    <source>
        <dbReference type="EMBL" id="KAK7427750.1"/>
    </source>
</evidence>
<dbReference type="Proteomes" id="UP001498421">
    <property type="component" value="Unassembled WGS sequence"/>
</dbReference>
<comment type="caution">
    <text evidence="1">The sequence shown here is derived from an EMBL/GenBank/DDBJ whole genome shotgun (WGS) entry which is preliminary data.</text>
</comment>
<reference evidence="1 2" key="1">
    <citation type="journal article" date="2025" name="Microbiol. Resour. Announc.">
        <title>Draft genome sequences for Neonectria magnoliae and Neonectria punicea, canker pathogens of Liriodendron tulipifera and Acer saccharum in West Virginia.</title>
        <authorList>
            <person name="Petronek H.M."/>
            <person name="Kasson M.T."/>
            <person name="Metheny A.M."/>
            <person name="Stauder C.M."/>
            <person name="Lovett B."/>
            <person name="Lynch S.C."/>
            <person name="Garnas J.R."/>
            <person name="Kasson L.R."/>
            <person name="Stajich J.E."/>
        </authorList>
    </citation>
    <scope>NUCLEOTIDE SEQUENCE [LARGE SCALE GENOMIC DNA]</scope>
    <source>
        <strain evidence="1 2">NRRL 64651</strain>
    </source>
</reference>
<dbReference type="Pfam" id="PF02458">
    <property type="entry name" value="Transferase"/>
    <property type="match status" value="1"/>
</dbReference>
<protein>
    <recommendedName>
        <fullName evidence="3">CCZ1/INTU/HSP4 first Longin domain-containing protein</fullName>
    </recommendedName>
</protein>